<evidence type="ECO:0000313" key="2">
    <source>
        <dbReference type="Proteomes" id="UP000799536"/>
    </source>
</evidence>
<dbReference type="OrthoDB" id="4156665at2759"/>
<reference evidence="1" key="1">
    <citation type="journal article" date="2020" name="Stud. Mycol.">
        <title>101 Dothideomycetes genomes: a test case for predicting lifestyles and emergence of pathogens.</title>
        <authorList>
            <person name="Haridas S."/>
            <person name="Albert R."/>
            <person name="Binder M."/>
            <person name="Bloem J."/>
            <person name="Labutti K."/>
            <person name="Salamov A."/>
            <person name="Andreopoulos B."/>
            <person name="Baker S."/>
            <person name="Barry K."/>
            <person name="Bills G."/>
            <person name="Bluhm B."/>
            <person name="Cannon C."/>
            <person name="Castanera R."/>
            <person name="Culley D."/>
            <person name="Daum C."/>
            <person name="Ezra D."/>
            <person name="Gonzalez J."/>
            <person name="Henrissat B."/>
            <person name="Kuo A."/>
            <person name="Liang C."/>
            <person name="Lipzen A."/>
            <person name="Lutzoni F."/>
            <person name="Magnuson J."/>
            <person name="Mondo S."/>
            <person name="Nolan M."/>
            <person name="Ohm R."/>
            <person name="Pangilinan J."/>
            <person name="Park H.-J."/>
            <person name="Ramirez L."/>
            <person name="Alfaro M."/>
            <person name="Sun H."/>
            <person name="Tritt A."/>
            <person name="Yoshinaga Y."/>
            <person name="Zwiers L.-H."/>
            <person name="Turgeon B."/>
            <person name="Goodwin S."/>
            <person name="Spatafora J."/>
            <person name="Crous P."/>
            <person name="Grigoriev I."/>
        </authorList>
    </citation>
    <scope>NUCLEOTIDE SEQUENCE</scope>
    <source>
        <strain evidence="1">ATCC 74209</strain>
    </source>
</reference>
<sequence length="127" mass="15361">FPPPWFLLQLFLLTEDQLDRMAHYYHQSTPNHYTYKYPVTMGWDPDFLEKPKSREEGGEGEFRLNDLERLQIKMRKFAKFIGMRGAETPMWEAERQIQVLVCRVKSVTQEEEEMRERKHFGMSRICK</sequence>
<accession>A0A9P4JK73</accession>
<keyword evidence="2" id="KW-1185">Reference proteome</keyword>
<name>A0A9P4JK73_9PLEO</name>
<proteinExistence type="predicted"/>
<organism evidence="1 2">
    <name type="scientific">Delitschia confertaspora ATCC 74209</name>
    <dbReference type="NCBI Taxonomy" id="1513339"/>
    <lineage>
        <taxon>Eukaryota</taxon>
        <taxon>Fungi</taxon>
        <taxon>Dikarya</taxon>
        <taxon>Ascomycota</taxon>
        <taxon>Pezizomycotina</taxon>
        <taxon>Dothideomycetes</taxon>
        <taxon>Pleosporomycetidae</taxon>
        <taxon>Pleosporales</taxon>
        <taxon>Delitschiaceae</taxon>
        <taxon>Delitschia</taxon>
    </lineage>
</organism>
<dbReference type="EMBL" id="ML994064">
    <property type="protein sequence ID" value="KAF2199646.1"/>
    <property type="molecule type" value="Genomic_DNA"/>
</dbReference>
<comment type="caution">
    <text evidence="1">The sequence shown here is derived from an EMBL/GenBank/DDBJ whole genome shotgun (WGS) entry which is preliminary data.</text>
</comment>
<dbReference type="Proteomes" id="UP000799536">
    <property type="component" value="Unassembled WGS sequence"/>
</dbReference>
<gene>
    <name evidence="1" type="ORF">GQ43DRAFT_375743</name>
</gene>
<evidence type="ECO:0000313" key="1">
    <source>
        <dbReference type="EMBL" id="KAF2199646.1"/>
    </source>
</evidence>
<protein>
    <submittedName>
        <fullName evidence="1">Uncharacterized protein</fullName>
    </submittedName>
</protein>
<feature type="non-terminal residue" evidence="1">
    <location>
        <position position="1"/>
    </location>
</feature>
<dbReference type="AlphaFoldDB" id="A0A9P4JK73"/>